<evidence type="ECO:0000256" key="2">
    <source>
        <dbReference type="ARBA" id="ARBA00022741"/>
    </source>
</evidence>
<dbReference type="GO" id="GO:0005524">
    <property type="term" value="F:ATP binding"/>
    <property type="evidence" value="ECO:0007669"/>
    <property type="project" value="UniProtKB-KW"/>
</dbReference>
<dbReference type="SUPFAM" id="SSF53067">
    <property type="entry name" value="Actin-like ATPase domain"/>
    <property type="match status" value="1"/>
</dbReference>
<evidence type="ECO:0000256" key="3">
    <source>
        <dbReference type="ARBA" id="ARBA00022840"/>
    </source>
</evidence>
<evidence type="ECO:0000256" key="4">
    <source>
        <dbReference type="SAM" id="SignalP"/>
    </source>
</evidence>
<dbReference type="InterPro" id="IPR043129">
    <property type="entry name" value="ATPase_NBD"/>
</dbReference>
<dbReference type="Pfam" id="PF07732">
    <property type="entry name" value="Cu-oxidase_3"/>
    <property type="match status" value="1"/>
</dbReference>
<dbReference type="Proteomes" id="UP000604825">
    <property type="component" value="Unassembled WGS sequence"/>
</dbReference>
<dbReference type="InterPro" id="IPR008972">
    <property type="entry name" value="Cupredoxin"/>
</dbReference>
<dbReference type="AlphaFoldDB" id="A0A811QFK8"/>
<dbReference type="InterPro" id="IPR011707">
    <property type="entry name" value="Cu-oxidase-like_N"/>
</dbReference>
<comment type="similarity">
    <text evidence="1">Belongs to the multicopper oxidase family.</text>
</comment>
<sequence>MAMPCRLVRLLLTASCILLQALGAHAITRHYKFNVVKRNMTRLCSTKPILTVNGKFPGPTLYAREGDNVLVKVVNHATHNVTIHWKNKKDITGNPRALRRLLRTSCERAKKNLSSMAQTTIKIGTLCEGIEFYSTITRARIPKVQQFLQDFFNSKDLGKSINPDDVVAYGAAVQVAI</sequence>
<dbReference type="InterPro" id="IPR013126">
    <property type="entry name" value="Hsp_70_fam"/>
</dbReference>
<dbReference type="PANTHER" id="PTHR19375">
    <property type="entry name" value="HEAT SHOCK PROTEIN 70KDA"/>
    <property type="match status" value="1"/>
</dbReference>
<gene>
    <name evidence="6" type="ORF">NCGR_LOCUS39093</name>
</gene>
<dbReference type="Gene3D" id="3.30.420.40">
    <property type="match status" value="2"/>
</dbReference>
<dbReference type="Pfam" id="PF00012">
    <property type="entry name" value="HSP70"/>
    <property type="match status" value="1"/>
</dbReference>
<feature type="signal peptide" evidence="4">
    <location>
        <begin position="1"/>
        <end position="26"/>
    </location>
</feature>
<accession>A0A811QFK8</accession>
<dbReference type="EMBL" id="CAJGYO010000010">
    <property type="protein sequence ID" value="CAD6255551.1"/>
    <property type="molecule type" value="Genomic_DNA"/>
</dbReference>
<keyword evidence="7" id="KW-1185">Reference proteome</keyword>
<protein>
    <recommendedName>
        <fullName evidence="5">Plastocyanin-like domain-containing protein</fullName>
    </recommendedName>
</protein>
<feature type="domain" description="Plastocyanin-like" evidence="5">
    <location>
        <begin position="35"/>
        <end position="86"/>
    </location>
</feature>
<evidence type="ECO:0000259" key="5">
    <source>
        <dbReference type="Pfam" id="PF07732"/>
    </source>
</evidence>
<organism evidence="6 7">
    <name type="scientific">Miscanthus lutarioriparius</name>
    <dbReference type="NCBI Taxonomy" id="422564"/>
    <lineage>
        <taxon>Eukaryota</taxon>
        <taxon>Viridiplantae</taxon>
        <taxon>Streptophyta</taxon>
        <taxon>Embryophyta</taxon>
        <taxon>Tracheophyta</taxon>
        <taxon>Spermatophyta</taxon>
        <taxon>Magnoliopsida</taxon>
        <taxon>Liliopsida</taxon>
        <taxon>Poales</taxon>
        <taxon>Poaceae</taxon>
        <taxon>PACMAD clade</taxon>
        <taxon>Panicoideae</taxon>
        <taxon>Andropogonodae</taxon>
        <taxon>Andropogoneae</taxon>
        <taxon>Saccharinae</taxon>
        <taxon>Miscanthus</taxon>
    </lineage>
</organism>
<evidence type="ECO:0000256" key="1">
    <source>
        <dbReference type="ARBA" id="ARBA00010609"/>
    </source>
</evidence>
<dbReference type="SUPFAM" id="SSF49503">
    <property type="entry name" value="Cupredoxins"/>
    <property type="match status" value="1"/>
</dbReference>
<keyword evidence="3" id="KW-0067">ATP-binding</keyword>
<dbReference type="Gene3D" id="2.60.40.420">
    <property type="entry name" value="Cupredoxins - blue copper proteins"/>
    <property type="match status" value="1"/>
</dbReference>
<feature type="chain" id="PRO_5032621627" description="Plastocyanin-like domain-containing protein" evidence="4">
    <location>
        <begin position="27"/>
        <end position="177"/>
    </location>
</feature>
<evidence type="ECO:0000313" key="7">
    <source>
        <dbReference type="Proteomes" id="UP000604825"/>
    </source>
</evidence>
<comment type="caution">
    <text evidence="6">The sequence shown here is derived from an EMBL/GenBank/DDBJ whole genome shotgun (WGS) entry which is preliminary data.</text>
</comment>
<keyword evidence="4" id="KW-0732">Signal</keyword>
<reference evidence="6" key="1">
    <citation type="submission" date="2020-10" db="EMBL/GenBank/DDBJ databases">
        <authorList>
            <person name="Han B."/>
            <person name="Lu T."/>
            <person name="Zhao Q."/>
            <person name="Huang X."/>
            <person name="Zhao Y."/>
        </authorList>
    </citation>
    <scope>NUCLEOTIDE SEQUENCE</scope>
</reference>
<dbReference type="GO" id="GO:0005507">
    <property type="term" value="F:copper ion binding"/>
    <property type="evidence" value="ECO:0007669"/>
    <property type="project" value="InterPro"/>
</dbReference>
<keyword evidence="2" id="KW-0547">Nucleotide-binding</keyword>
<name>A0A811QFK8_9POAL</name>
<dbReference type="OrthoDB" id="679880at2759"/>
<dbReference type="FunFam" id="3.90.640.10:FF:000003">
    <property type="entry name" value="Molecular chaperone DnaK"/>
    <property type="match status" value="1"/>
</dbReference>
<evidence type="ECO:0000313" key="6">
    <source>
        <dbReference type="EMBL" id="CAD6255551.1"/>
    </source>
</evidence>
<proteinExistence type="inferred from homology"/>
<dbReference type="GO" id="GO:0140662">
    <property type="term" value="F:ATP-dependent protein folding chaperone"/>
    <property type="evidence" value="ECO:0007669"/>
    <property type="project" value="InterPro"/>
</dbReference>